<evidence type="ECO:0000256" key="5">
    <source>
        <dbReference type="SAM" id="MobiDB-lite"/>
    </source>
</evidence>
<dbReference type="GO" id="GO:0005778">
    <property type="term" value="C:peroxisomal membrane"/>
    <property type="evidence" value="ECO:0007669"/>
    <property type="project" value="UniProtKB-SubCell"/>
</dbReference>
<evidence type="ECO:0000256" key="6">
    <source>
        <dbReference type="SAM" id="Phobius"/>
    </source>
</evidence>
<feature type="transmembrane region" description="Helical" evidence="6">
    <location>
        <begin position="325"/>
        <end position="346"/>
    </location>
</feature>
<dbReference type="PANTHER" id="PTHR12652">
    <property type="entry name" value="PEROXISOMAL BIOGENESIS FACTOR 11"/>
    <property type="match status" value="1"/>
</dbReference>
<evidence type="ECO:0000256" key="1">
    <source>
        <dbReference type="ARBA" id="ARBA00022593"/>
    </source>
</evidence>
<dbReference type="GO" id="GO:0016559">
    <property type="term" value="P:peroxisome fission"/>
    <property type="evidence" value="ECO:0007669"/>
    <property type="project" value="InterPro"/>
</dbReference>
<keyword evidence="8" id="KW-1185">Reference proteome</keyword>
<comment type="caution">
    <text evidence="7">The sequence shown here is derived from an EMBL/GenBank/DDBJ whole genome shotgun (WGS) entry which is preliminary data.</text>
</comment>
<dbReference type="Pfam" id="PF05648">
    <property type="entry name" value="PEX11"/>
    <property type="match status" value="1"/>
</dbReference>
<keyword evidence="6" id="KW-1133">Transmembrane helix</keyword>
<evidence type="ECO:0000256" key="3">
    <source>
        <dbReference type="ARBA" id="ARBA00023140"/>
    </source>
</evidence>
<sequence>MAERLLRQEAGSPAPLPNRRRESLKSGETDGRVAVGRPPPISQWESRAEAGGRSGGYATSPLPTSAEVEVFTSPPRPDSRARAEAVGQAEAGRPRPPYSASAMDSWVRFSAQSQAKERVFRAAQYACTLLSYALQKNGAGPDFLARIKQLESHLSLGRKLFRLGNSADALEAAKRAIHLSDIVLRFCITVSHLNRAMYFACDNILWAGKSGLVPHMDHEKWSQRSFRYYLFALIMNLSRDAYEIRLLMECEVNAKSHKGSCRNGRSAPGEDHRSHQLAQRLKLQLCLLAQVLRNNPPLLLDVMKNACDIFIPLDKLGMYKTSSGFVGLCGLTSSILSILTILHPWLKLKP</sequence>
<evidence type="ECO:0000256" key="2">
    <source>
        <dbReference type="ARBA" id="ARBA00023136"/>
    </source>
</evidence>
<evidence type="ECO:0000313" key="8">
    <source>
        <dbReference type="Proteomes" id="UP001474421"/>
    </source>
</evidence>
<protein>
    <submittedName>
        <fullName evidence="7">Peroxisomal membrane protein 11B</fullName>
    </submittedName>
</protein>
<dbReference type="AlphaFoldDB" id="A0AAW1AMV6"/>
<proteinExistence type="predicted"/>
<organism evidence="7 8">
    <name type="scientific">Crotalus adamanteus</name>
    <name type="common">Eastern diamondback rattlesnake</name>
    <dbReference type="NCBI Taxonomy" id="8729"/>
    <lineage>
        <taxon>Eukaryota</taxon>
        <taxon>Metazoa</taxon>
        <taxon>Chordata</taxon>
        <taxon>Craniata</taxon>
        <taxon>Vertebrata</taxon>
        <taxon>Euteleostomi</taxon>
        <taxon>Lepidosauria</taxon>
        <taxon>Squamata</taxon>
        <taxon>Bifurcata</taxon>
        <taxon>Unidentata</taxon>
        <taxon>Episquamata</taxon>
        <taxon>Toxicofera</taxon>
        <taxon>Serpentes</taxon>
        <taxon>Colubroidea</taxon>
        <taxon>Viperidae</taxon>
        <taxon>Crotalinae</taxon>
        <taxon>Crotalus</taxon>
    </lineage>
</organism>
<dbReference type="EMBL" id="JAOTOJ010000019">
    <property type="protein sequence ID" value="KAK9391295.1"/>
    <property type="molecule type" value="Genomic_DNA"/>
</dbReference>
<dbReference type="InterPro" id="IPR008733">
    <property type="entry name" value="PEX11"/>
</dbReference>
<evidence type="ECO:0000313" key="7">
    <source>
        <dbReference type="EMBL" id="KAK9391295.1"/>
    </source>
</evidence>
<keyword evidence="2 6" id="KW-0472">Membrane</keyword>
<evidence type="ECO:0000256" key="4">
    <source>
        <dbReference type="ARBA" id="ARBA00046271"/>
    </source>
</evidence>
<dbReference type="PANTHER" id="PTHR12652:SF7">
    <property type="entry name" value="PEROXISOMAL MEMBRANE PROTEIN 11B"/>
    <property type="match status" value="1"/>
</dbReference>
<gene>
    <name evidence="7" type="ORF">NXF25_018625</name>
</gene>
<reference evidence="7 8" key="1">
    <citation type="journal article" date="2024" name="Proc. Natl. Acad. Sci. U.S.A.">
        <title>The genetic regulatory architecture and epigenomic basis for age-related changes in rattlesnake venom.</title>
        <authorList>
            <person name="Hogan M.P."/>
            <person name="Holding M.L."/>
            <person name="Nystrom G.S."/>
            <person name="Colston T.J."/>
            <person name="Bartlett D.A."/>
            <person name="Mason A.J."/>
            <person name="Ellsworth S.A."/>
            <person name="Rautsaw R.M."/>
            <person name="Lawrence K.C."/>
            <person name="Strickland J.L."/>
            <person name="He B."/>
            <person name="Fraser P."/>
            <person name="Margres M.J."/>
            <person name="Gilbert D.M."/>
            <person name="Gibbs H.L."/>
            <person name="Parkinson C.L."/>
            <person name="Rokyta D.R."/>
        </authorList>
    </citation>
    <scope>NUCLEOTIDE SEQUENCE [LARGE SCALE GENOMIC DNA]</scope>
    <source>
        <strain evidence="7">DRR0105</strain>
    </source>
</reference>
<keyword evidence="1" id="KW-0962">Peroxisome biogenesis</keyword>
<feature type="region of interest" description="Disordered" evidence="5">
    <location>
        <begin position="1"/>
        <end position="98"/>
    </location>
</feature>
<comment type="subcellular location">
    <subcellularLocation>
        <location evidence="4">Peroxisome membrane</location>
    </subcellularLocation>
</comment>
<name>A0AAW1AMV6_CROAD</name>
<keyword evidence="6" id="KW-0812">Transmembrane</keyword>
<feature type="compositionally biased region" description="Basic and acidic residues" evidence="5">
    <location>
        <begin position="19"/>
        <end position="31"/>
    </location>
</feature>
<accession>A0AAW1AMV6</accession>
<dbReference type="Proteomes" id="UP001474421">
    <property type="component" value="Unassembled WGS sequence"/>
</dbReference>
<keyword evidence="3" id="KW-0576">Peroxisome</keyword>